<dbReference type="RefSeq" id="WP_132686304.1">
    <property type="nucleotide sequence ID" value="NZ_SMLA01000068.1"/>
</dbReference>
<organism evidence="2 3">
    <name type="scientific">Saccharopolyspora karakumensis</name>
    <dbReference type="NCBI Taxonomy" id="2530386"/>
    <lineage>
        <taxon>Bacteria</taxon>
        <taxon>Bacillati</taxon>
        <taxon>Actinomycetota</taxon>
        <taxon>Actinomycetes</taxon>
        <taxon>Pseudonocardiales</taxon>
        <taxon>Pseudonocardiaceae</taxon>
        <taxon>Saccharopolyspora</taxon>
    </lineage>
</organism>
<feature type="domain" description="SnoaL-like" evidence="1">
    <location>
        <begin position="17"/>
        <end position="137"/>
    </location>
</feature>
<accession>A0A4R5B7B9</accession>
<dbReference type="Pfam" id="PF13577">
    <property type="entry name" value="SnoaL_4"/>
    <property type="match status" value="1"/>
</dbReference>
<dbReference type="SUPFAM" id="SSF54427">
    <property type="entry name" value="NTF2-like"/>
    <property type="match status" value="1"/>
</dbReference>
<dbReference type="CDD" id="cd00531">
    <property type="entry name" value="NTF2_like"/>
    <property type="match status" value="1"/>
</dbReference>
<dbReference type="EMBL" id="SMLA01000068">
    <property type="protein sequence ID" value="TDD82158.1"/>
    <property type="molecule type" value="Genomic_DNA"/>
</dbReference>
<dbReference type="InterPro" id="IPR032710">
    <property type="entry name" value="NTF2-like_dom_sf"/>
</dbReference>
<name>A0A4R5B7B9_9PSEU</name>
<gene>
    <name evidence="2" type="ORF">E1202_27850</name>
</gene>
<evidence type="ECO:0000259" key="1">
    <source>
        <dbReference type="Pfam" id="PF13577"/>
    </source>
</evidence>
<dbReference type="InterPro" id="IPR037401">
    <property type="entry name" value="SnoaL-like"/>
</dbReference>
<protein>
    <submittedName>
        <fullName evidence="2">Nuclear transport factor 2 family protein</fullName>
    </submittedName>
</protein>
<reference evidence="2 3" key="1">
    <citation type="submission" date="2019-03" db="EMBL/GenBank/DDBJ databases">
        <title>Draft genome sequences of novel Actinobacteria.</title>
        <authorList>
            <person name="Sahin N."/>
            <person name="Ay H."/>
            <person name="Saygin H."/>
        </authorList>
    </citation>
    <scope>NUCLEOTIDE SEQUENCE [LARGE SCALE GENOMIC DNA]</scope>
    <source>
        <strain evidence="2 3">5K548</strain>
    </source>
</reference>
<evidence type="ECO:0000313" key="3">
    <source>
        <dbReference type="Proteomes" id="UP000294723"/>
    </source>
</evidence>
<dbReference type="NCBIfam" id="TIGR02246">
    <property type="entry name" value="SgcJ/EcaC family oxidoreductase"/>
    <property type="match status" value="1"/>
</dbReference>
<sequence>MTATEPATADITARIDRIEAVEAIRRVVHRYFHTFDKRDASGFAAIWTPDAVWSAGPGHQVTGRDEIRQAAEAMWGQFGATHHWSSNALIDVDGEAATAVVDLHAFAQGPDGDWTQTAATYRDEFRRTSGRWLLARRETDVHHTFILPEPIS</sequence>
<dbReference type="Gene3D" id="3.10.450.50">
    <property type="match status" value="1"/>
</dbReference>
<dbReference type="AlphaFoldDB" id="A0A4R5B7B9"/>
<evidence type="ECO:0000313" key="2">
    <source>
        <dbReference type="EMBL" id="TDD82158.1"/>
    </source>
</evidence>
<proteinExistence type="predicted"/>
<dbReference type="InterPro" id="IPR011944">
    <property type="entry name" value="Steroid_delta5-4_isomerase"/>
</dbReference>
<dbReference type="Proteomes" id="UP000294723">
    <property type="component" value="Unassembled WGS sequence"/>
</dbReference>
<comment type="caution">
    <text evidence="2">The sequence shown here is derived from an EMBL/GenBank/DDBJ whole genome shotgun (WGS) entry which is preliminary data.</text>
</comment>
<keyword evidence="3" id="KW-1185">Reference proteome</keyword>